<dbReference type="GO" id="GO:0005975">
    <property type="term" value="P:carbohydrate metabolic process"/>
    <property type="evidence" value="ECO:0007669"/>
    <property type="project" value="InterPro"/>
</dbReference>
<gene>
    <name evidence="1" type="ORF">F511_07598</name>
</gene>
<keyword evidence="2" id="KW-1185">Reference proteome</keyword>
<name>A0A2Z7D1E4_9LAMI</name>
<dbReference type="InterPro" id="IPR014718">
    <property type="entry name" value="GH-type_carb-bd"/>
</dbReference>
<dbReference type="PANTHER" id="PTHR11122">
    <property type="entry name" value="APOSPORY-ASSOCIATED PROTEIN C-RELATED"/>
    <property type="match status" value="1"/>
</dbReference>
<dbReference type="Proteomes" id="UP000250235">
    <property type="component" value="Unassembled WGS sequence"/>
</dbReference>
<organism evidence="1 2">
    <name type="scientific">Dorcoceras hygrometricum</name>
    <dbReference type="NCBI Taxonomy" id="472368"/>
    <lineage>
        <taxon>Eukaryota</taxon>
        <taxon>Viridiplantae</taxon>
        <taxon>Streptophyta</taxon>
        <taxon>Embryophyta</taxon>
        <taxon>Tracheophyta</taxon>
        <taxon>Spermatophyta</taxon>
        <taxon>Magnoliopsida</taxon>
        <taxon>eudicotyledons</taxon>
        <taxon>Gunneridae</taxon>
        <taxon>Pentapetalae</taxon>
        <taxon>asterids</taxon>
        <taxon>lamiids</taxon>
        <taxon>Lamiales</taxon>
        <taxon>Gesneriaceae</taxon>
        <taxon>Didymocarpoideae</taxon>
        <taxon>Trichosporeae</taxon>
        <taxon>Loxocarpinae</taxon>
        <taxon>Dorcoceras</taxon>
    </lineage>
</organism>
<dbReference type="GO" id="GO:0005737">
    <property type="term" value="C:cytoplasm"/>
    <property type="evidence" value="ECO:0007669"/>
    <property type="project" value="TreeGrafter"/>
</dbReference>
<dbReference type="EMBL" id="KQ990519">
    <property type="protein sequence ID" value="KZV53304.1"/>
    <property type="molecule type" value="Genomic_DNA"/>
</dbReference>
<dbReference type="OrthoDB" id="1915244at2759"/>
<dbReference type="GO" id="GO:0030246">
    <property type="term" value="F:carbohydrate binding"/>
    <property type="evidence" value="ECO:0007669"/>
    <property type="project" value="InterPro"/>
</dbReference>
<dbReference type="AlphaFoldDB" id="A0A2Z7D1E4"/>
<sequence length="337" mass="37143">MASSILSLPVPITARTRASASVISTPVETLDTKFGRKGIKFFESNGIPSVELTVRNGSSLKLQIPDAHVASYKPKVYWKDDGFEEVLYTLPDSRGGIGLVINEEKAIGPLDWTVKDVDSDSIDAVQVELGCTRGTLDITYVVSLYPLSMSTAVILRNSGTKAVSLTSAILGHFKFKTRRGSGVQGLHGCSYMTYPPISFPYQILTPSEAVASEDPGFFAFGYQPEKKPGEWTVQDVPITVMKHKLSRVYAVPPAERSKPFHRSLVSKYEIIDQGRELFFRLIRMGFDDIFLSSPGSYSDKYGKEYFICSGSASVLIPLVVNPGEEWRGAQIIEHDNL</sequence>
<proteinExistence type="predicted"/>
<accession>A0A2Z7D1E4</accession>
<evidence type="ECO:0000313" key="2">
    <source>
        <dbReference type="Proteomes" id="UP000250235"/>
    </source>
</evidence>
<reference evidence="1 2" key="1">
    <citation type="journal article" date="2015" name="Proc. Natl. Acad. Sci. U.S.A.">
        <title>The resurrection genome of Boea hygrometrica: A blueprint for survival of dehydration.</title>
        <authorList>
            <person name="Xiao L."/>
            <person name="Yang G."/>
            <person name="Zhang L."/>
            <person name="Yang X."/>
            <person name="Zhao S."/>
            <person name="Ji Z."/>
            <person name="Zhou Q."/>
            <person name="Hu M."/>
            <person name="Wang Y."/>
            <person name="Chen M."/>
            <person name="Xu Y."/>
            <person name="Jin H."/>
            <person name="Xiao X."/>
            <person name="Hu G."/>
            <person name="Bao F."/>
            <person name="Hu Y."/>
            <person name="Wan P."/>
            <person name="Li L."/>
            <person name="Deng X."/>
            <person name="Kuang T."/>
            <person name="Xiang C."/>
            <person name="Zhu J.K."/>
            <person name="Oliver M.J."/>
            <person name="He Y."/>
        </authorList>
    </citation>
    <scope>NUCLEOTIDE SEQUENCE [LARGE SCALE GENOMIC DNA]</scope>
    <source>
        <strain evidence="2">cv. XS01</strain>
    </source>
</reference>
<evidence type="ECO:0000313" key="1">
    <source>
        <dbReference type="EMBL" id="KZV53304.1"/>
    </source>
</evidence>
<dbReference type="PANTHER" id="PTHR11122:SF18">
    <property type="entry name" value="PHOTOSYNTHETIC NDH SUBUNIT OF SUBCOMPLEX B 2, CHLOROPLASTIC"/>
    <property type="match status" value="1"/>
</dbReference>
<dbReference type="Gene3D" id="2.70.98.10">
    <property type="match status" value="1"/>
</dbReference>
<evidence type="ECO:0008006" key="3">
    <source>
        <dbReference type="Google" id="ProtNLM"/>
    </source>
</evidence>
<dbReference type="GO" id="GO:0047938">
    <property type="term" value="F:glucose-6-phosphate 1-epimerase activity"/>
    <property type="evidence" value="ECO:0007669"/>
    <property type="project" value="TreeGrafter"/>
</dbReference>
<protein>
    <recommendedName>
        <fullName evidence="3">Photosynthetic NDH subunit of subcomplex B 2, chloroplastic</fullName>
    </recommendedName>
</protein>
<dbReference type="InterPro" id="IPR011013">
    <property type="entry name" value="Gal_mutarotase_sf_dom"/>
</dbReference>
<dbReference type="SUPFAM" id="SSF74650">
    <property type="entry name" value="Galactose mutarotase-like"/>
    <property type="match status" value="1"/>
</dbReference>